<dbReference type="Proteomes" id="UP000094707">
    <property type="component" value="Chromosome I"/>
</dbReference>
<sequence length="399" mass="42319">MKDVIVVGSGAGGATVARELSKKGVNVTLIEKGPFVKPKKAYEHYENSDVGVELLKTACVGGTTMVTAGNAVRTCQKRLKKFGINLEEEFHEAELEMGVGTLPDSHFGEGTLKIMAAAESLGINVQKMPKSINPNSCKPCGKCAFGCPKDAKWTSLEYIEDAKKSGTRVVENTEVTELIIEDGEVKGVRSREKEFYADEVVLAPGAVETPRILRRAGLDAGDNFFVDTFVTVGGILKGVEFNKEVQMNALIKKSDDVILAPHFSEILVEKLSSHGARTRDIIGLMVKIKDETSGKIREGSVVKYSTANDVALLAEGSALAGSILTEVGVDPNTLKSTHARGAHPGGTAAVGSVVDKNLETEISGLFVADASVLPEAPGAPPVLTIVALAKRLGKYLGQN</sequence>
<feature type="domain" description="4Fe-4S ferredoxin-type" evidence="5">
    <location>
        <begin position="128"/>
        <end position="157"/>
    </location>
</feature>
<evidence type="ECO:0000313" key="7">
    <source>
        <dbReference type="Proteomes" id="UP000094707"/>
    </source>
</evidence>
<keyword evidence="7" id="KW-1185">Reference proteome</keyword>
<dbReference type="GeneID" id="30411629"/>
<dbReference type="Gene3D" id="3.30.560.10">
    <property type="entry name" value="Glucose Oxidase, domain 3"/>
    <property type="match status" value="1"/>
</dbReference>
<accession>A0A1D3L1A1</accession>
<dbReference type="InterPro" id="IPR007867">
    <property type="entry name" value="GMC_OxRtase_C"/>
</dbReference>
<keyword evidence="3" id="KW-0274">FAD</keyword>
<reference evidence="6 7" key="1">
    <citation type="submission" date="2016-08" db="EMBL/GenBank/DDBJ databases">
        <authorList>
            <person name="Seilhamer J.J."/>
        </authorList>
    </citation>
    <scope>NUCLEOTIDE SEQUENCE [LARGE SCALE GENOMIC DNA]</scope>
    <source>
        <strain evidence="6">Buetzberg</strain>
    </source>
</reference>
<dbReference type="Gene3D" id="3.50.50.60">
    <property type="entry name" value="FAD/NAD(P)-binding domain"/>
    <property type="match status" value="3"/>
</dbReference>
<dbReference type="OrthoDB" id="346033at2157"/>
<dbReference type="InterPro" id="IPR000172">
    <property type="entry name" value="GMC_OxRdtase_N"/>
</dbReference>
<dbReference type="KEGG" id="mcub:MCBB_0777"/>
<dbReference type="PROSITE" id="PS51379">
    <property type="entry name" value="4FE4S_FER_2"/>
    <property type="match status" value="1"/>
</dbReference>
<dbReference type="EMBL" id="LT607756">
    <property type="protein sequence ID" value="SCG85348.1"/>
    <property type="molecule type" value="Genomic_DNA"/>
</dbReference>
<evidence type="ECO:0000259" key="5">
    <source>
        <dbReference type="PROSITE" id="PS51379"/>
    </source>
</evidence>
<evidence type="ECO:0000256" key="3">
    <source>
        <dbReference type="ARBA" id="ARBA00022827"/>
    </source>
</evidence>
<dbReference type="SUPFAM" id="SSF51905">
    <property type="entry name" value="FAD/NAD(P)-binding domain"/>
    <property type="match status" value="1"/>
</dbReference>
<gene>
    <name evidence="6" type="ORF">MCBB_0777</name>
</gene>
<dbReference type="RefSeq" id="WP_071906529.1">
    <property type="nucleotide sequence ID" value="NZ_LT607756.1"/>
</dbReference>
<dbReference type="Pfam" id="PF00732">
    <property type="entry name" value="GMC_oxred_N"/>
    <property type="match status" value="1"/>
</dbReference>
<keyword evidence="4" id="KW-0560">Oxidoreductase</keyword>
<evidence type="ECO:0000256" key="1">
    <source>
        <dbReference type="ARBA" id="ARBA00010790"/>
    </source>
</evidence>
<dbReference type="PATRIC" id="fig|129848.4.peg.784"/>
<dbReference type="PANTHER" id="PTHR46056">
    <property type="entry name" value="LONG-CHAIN-ALCOHOL OXIDASE"/>
    <property type="match status" value="1"/>
</dbReference>
<dbReference type="InterPro" id="IPR017896">
    <property type="entry name" value="4Fe4S_Fe-S-bd"/>
</dbReference>
<name>A0A1D3L1A1_9EURY</name>
<evidence type="ECO:0000256" key="2">
    <source>
        <dbReference type="ARBA" id="ARBA00022630"/>
    </source>
</evidence>
<dbReference type="PRINTS" id="PR00368">
    <property type="entry name" value="FADPNR"/>
</dbReference>
<dbReference type="InterPro" id="IPR036188">
    <property type="entry name" value="FAD/NAD-bd_sf"/>
</dbReference>
<comment type="similarity">
    <text evidence="1">Belongs to the GMC oxidoreductase family.</text>
</comment>
<protein>
    <recommendedName>
        <fullName evidence="5">4Fe-4S ferredoxin-type domain-containing protein</fullName>
    </recommendedName>
</protein>
<dbReference type="GO" id="GO:0050660">
    <property type="term" value="F:flavin adenine dinucleotide binding"/>
    <property type="evidence" value="ECO:0007669"/>
    <property type="project" value="InterPro"/>
</dbReference>
<proteinExistence type="inferred from homology"/>
<dbReference type="PANTHER" id="PTHR46056:SF12">
    <property type="entry name" value="LONG-CHAIN-ALCOHOL OXIDASE"/>
    <property type="match status" value="1"/>
</dbReference>
<evidence type="ECO:0000256" key="4">
    <source>
        <dbReference type="ARBA" id="ARBA00023002"/>
    </source>
</evidence>
<keyword evidence="2" id="KW-0285">Flavoprotein</keyword>
<dbReference type="GO" id="GO:0016614">
    <property type="term" value="F:oxidoreductase activity, acting on CH-OH group of donors"/>
    <property type="evidence" value="ECO:0007669"/>
    <property type="project" value="InterPro"/>
</dbReference>
<dbReference type="Pfam" id="PF13450">
    <property type="entry name" value="NAD_binding_8"/>
    <property type="match status" value="1"/>
</dbReference>
<dbReference type="Pfam" id="PF05199">
    <property type="entry name" value="GMC_oxred_C"/>
    <property type="match status" value="1"/>
</dbReference>
<evidence type="ECO:0000313" key="6">
    <source>
        <dbReference type="EMBL" id="SCG85348.1"/>
    </source>
</evidence>
<organism evidence="6 7">
    <name type="scientific">Methanobacterium congolense</name>
    <dbReference type="NCBI Taxonomy" id="118062"/>
    <lineage>
        <taxon>Archaea</taxon>
        <taxon>Methanobacteriati</taxon>
        <taxon>Methanobacteriota</taxon>
        <taxon>Methanomada group</taxon>
        <taxon>Methanobacteria</taxon>
        <taxon>Methanobacteriales</taxon>
        <taxon>Methanobacteriaceae</taxon>
        <taxon>Methanobacterium</taxon>
    </lineage>
</organism>
<dbReference type="AlphaFoldDB" id="A0A1D3L1A1"/>
<dbReference type="STRING" id="118062.MCBB_0777"/>
<dbReference type="PRINTS" id="PR00411">
    <property type="entry name" value="PNDRDTASEI"/>
</dbReference>